<comment type="caution">
    <text evidence="2">The sequence shown here is derived from an EMBL/GenBank/DDBJ whole genome shotgun (WGS) entry which is preliminary data.</text>
</comment>
<dbReference type="AlphaFoldDB" id="V7I124"/>
<evidence type="ECO:0000313" key="2">
    <source>
        <dbReference type="EMBL" id="ETA78986.1"/>
    </source>
</evidence>
<keyword evidence="3" id="KW-1185">Reference proteome</keyword>
<evidence type="ECO:0000259" key="1">
    <source>
        <dbReference type="SMART" id="SM00731"/>
    </source>
</evidence>
<sequence length="175" mass="19583">MGGSMHKIWNLNEVERVLTETGERAGLSTKGIPVSISDRMEKTMGSFVFKEKDGKVKAHEFRFSARLLSGEFDEEVVRNVIIHEYAHFYANVTTGRNNGHNAVFKNVCRSLGIPDDTLFTAPGTRVIRKKGYKLVCSTCGETVAVRRHRDAAVDIVKYKISGCCEAKIKAMMGYF</sequence>
<feature type="domain" description="SprT-like" evidence="1">
    <location>
        <begin position="12"/>
        <end position="171"/>
    </location>
</feature>
<organism evidence="2 3">
    <name type="scientific">Youngiibacter fragilis 232.1</name>
    <dbReference type="NCBI Taxonomy" id="994573"/>
    <lineage>
        <taxon>Bacteria</taxon>
        <taxon>Bacillati</taxon>
        <taxon>Bacillota</taxon>
        <taxon>Clostridia</taxon>
        <taxon>Eubacteriales</taxon>
        <taxon>Clostridiaceae</taxon>
        <taxon>Youngiibacter</taxon>
    </lineage>
</organism>
<dbReference type="STRING" id="994573.T472_0219290"/>
<dbReference type="Proteomes" id="UP000017747">
    <property type="component" value="Unassembled WGS sequence"/>
</dbReference>
<dbReference type="GO" id="GO:0006950">
    <property type="term" value="P:response to stress"/>
    <property type="evidence" value="ECO:0007669"/>
    <property type="project" value="UniProtKB-ARBA"/>
</dbReference>
<dbReference type="InterPro" id="IPR006640">
    <property type="entry name" value="SprT-like_domain"/>
</dbReference>
<evidence type="ECO:0000313" key="3">
    <source>
        <dbReference type="Proteomes" id="UP000017747"/>
    </source>
</evidence>
<dbReference type="Pfam" id="PF10263">
    <property type="entry name" value="SprT-like"/>
    <property type="match status" value="1"/>
</dbReference>
<protein>
    <recommendedName>
        <fullName evidence="1">SprT-like domain-containing protein</fullName>
    </recommendedName>
</protein>
<proteinExistence type="predicted"/>
<gene>
    <name evidence="2" type="ORF">T472_0219290</name>
</gene>
<name>V7I124_9CLOT</name>
<accession>V7I124</accession>
<reference evidence="2 3" key="1">
    <citation type="journal article" date="2014" name="Genome Announc.">
        <title>Genome Sequence of Youngiibacter fragilis, the Type Strain of the Genus Youngiibacter.</title>
        <authorList>
            <person name="Wawrik C.B."/>
            <person name="Callaghan A.V."/>
            <person name="Stamps B.W."/>
            <person name="Wawrik B."/>
        </authorList>
    </citation>
    <scope>NUCLEOTIDE SEQUENCE [LARGE SCALE GENOMIC DNA]</scope>
    <source>
        <strain evidence="2 3">232.1</strain>
    </source>
</reference>
<dbReference type="eggNOG" id="ENOG5032T8K">
    <property type="taxonomic scope" value="Bacteria"/>
</dbReference>
<dbReference type="EMBL" id="AXUN02000233">
    <property type="protein sequence ID" value="ETA78986.1"/>
    <property type="molecule type" value="Genomic_DNA"/>
</dbReference>
<dbReference type="SMART" id="SM00731">
    <property type="entry name" value="SprT"/>
    <property type="match status" value="1"/>
</dbReference>